<dbReference type="Gene3D" id="3.90.70.80">
    <property type="match status" value="1"/>
</dbReference>
<dbReference type="GO" id="GO:0003824">
    <property type="term" value="F:catalytic activity"/>
    <property type="evidence" value="ECO:0007669"/>
    <property type="project" value="InterPro"/>
</dbReference>
<dbReference type="Pfam" id="PF02338">
    <property type="entry name" value="OTU"/>
    <property type="match status" value="1"/>
</dbReference>
<accession>A0A819P7J1</accession>
<dbReference type="PANTHER" id="PTHR47642:SF5">
    <property type="entry name" value="ATP-DEPENDENT DNA HELICASE"/>
    <property type="match status" value="1"/>
</dbReference>
<gene>
    <name evidence="2" type="ORF">OTI717_LOCUS29284</name>
</gene>
<sequence length="614" mass="70955">KEDMDKEDRDSLEKCHRRYLHKEYHSEALHLFARNAQVDAHNGEMIEKICTNIRTFYEVDSNNKEIKQNESKHTKKINKPLRLAKNARVMITKNICVKDGLANGVTGRIVEFVENNNAHISHIIIKCDSPKVGRLHRVSCPHCHGRDTICIIRESDSIDQQDFDVRSRKAIKQFPLRLSWAMTIHKAQGITVDQVVISTKGFFGSGMGYTALSRVRTLEGLFLIDLHFDKFYSNENVDRVLSRMKEMRKKRPIFQESSEFLNILFHNIEGLKCNFNAFRRHHLTQKADVICLAETWLKNNNEIDKLELDGYNLLHKTRLCLFESSHPLHSQKGGGVAIYFRKEMSIKKIDSCKHLNLEYITFEVEKNNMIIIICYRSPQHSKKEFLINLIEHLEEISIEKHIFLIGDFNENTLNNKSKTIDTKLKSLGFTNIFKDLPTTNSLTSLDYNIMKKNSLKRPSSTSSLFEQLASFGFKKVKVLGDGNCFFRAISHQLYRHEHDHSNIRSVTINYLIENMNDFAPFVDDMDSTIENYIERMSRNGTYADHLAISATAVIVNKNIIIHEIGKTPLLIPGSDFIDHQVHVCYYPDLLHYDSIACVNNESPFLSAEQILFTS</sequence>
<protein>
    <recommendedName>
        <fullName evidence="1">OTU domain-containing protein</fullName>
    </recommendedName>
</protein>
<proteinExistence type="predicted"/>
<dbReference type="InterPro" id="IPR036691">
    <property type="entry name" value="Endo/exonu/phosph_ase_sf"/>
</dbReference>
<dbReference type="InterPro" id="IPR005135">
    <property type="entry name" value="Endo/exonuclease/phosphatase"/>
</dbReference>
<organism evidence="2 3">
    <name type="scientific">Rotaria sordida</name>
    <dbReference type="NCBI Taxonomy" id="392033"/>
    <lineage>
        <taxon>Eukaryota</taxon>
        <taxon>Metazoa</taxon>
        <taxon>Spiralia</taxon>
        <taxon>Gnathifera</taxon>
        <taxon>Rotifera</taxon>
        <taxon>Eurotatoria</taxon>
        <taxon>Bdelloidea</taxon>
        <taxon>Philodinida</taxon>
        <taxon>Philodinidae</taxon>
        <taxon>Rotaria</taxon>
    </lineage>
</organism>
<dbReference type="PANTHER" id="PTHR47642">
    <property type="entry name" value="ATP-DEPENDENT DNA HELICASE"/>
    <property type="match status" value="1"/>
</dbReference>
<evidence type="ECO:0000313" key="3">
    <source>
        <dbReference type="Proteomes" id="UP000663823"/>
    </source>
</evidence>
<dbReference type="Pfam" id="PF03372">
    <property type="entry name" value="Exo_endo_phos"/>
    <property type="match status" value="1"/>
</dbReference>
<dbReference type="InterPro" id="IPR027417">
    <property type="entry name" value="P-loop_NTPase"/>
</dbReference>
<dbReference type="SUPFAM" id="SSF52540">
    <property type="entry name" value="P-loop containing nucleoside triphosphate hydrolases"/>
    <property type="match status" value="1"/>
</dbReference>
<dbReference type="Gene3D" id="3.40.50.300">
    <property type="entry name" value="P-loop containing nucleotide triphosphate hydrolases"/>
    <property type="match status" value="1"/>
</dbReference>
<dbReference type="Proteomes" id="UP000663823">
    <property type="component" value="Unassembled WGS sequence"/>
</dbReference>
<dbReference type="AlphaFoldDB" id="A0A819P7J1"/>
<dbReference type="PROSITE" id="PS50802">
    <property type="entry name" value="OTU"/>
    <property type="match status" value="1"/>
</dbReference>
<dbReference type="Gene3D" id="3.60.10.10">
    <property type="entry name" value="Endonuclease/exonuclease/phosphatase"/>
    <property type="match status" value="1"/>
</dbReference>
<dbReference type="InterPro" id="IPR038765">
    <property type="entry name" value="Papain-like_cys_pep_sf"/>
</dbReference>
<comment type="caution">
    <text evidence="2">The sequence shown here is derived from an EMBL/GenBank/DDBJ whole genome shotgun (WGS) entry which is preliminary data.</text>
</comment>
<dbReference type="InterPro" id="IPR051055">
    <property type="entry name" value="PIF1_helicase"/>
</dbReference>
<dbReference type="SUPFAM" id="SSF54001">
    <property type="entry name" value="Cysteine proteinases"/>
    <property type="match status" value="1"/>
</dbReference>
<evidence type="ECO:0000313" key="2">
    <source>
        <dbReference type="EMBL" id="CAF4006066.1"/>
    </source>
</evidence>
<dbReference type="SUPFAM" id="SSF56219">
    <property type="entry name" value="DNase I-like"/>
    <property type="match status" value="1"/>
</dbReference>
<reference evidence="2" key="1">
    <citation type="submission" date="2021-02" db="EMBL/GenBank/DDBJ databases">
        <authorList>
            <person name="Nowell W R."/>
        </authorList>
    </citation>
    <scope>NUCLEOTIDE SEQUENCE</scope>
</reference>
<dbReference type="EMBL" id="CAJOAX010007308">
    <property type="protein sequence ID" value="CAF4006066.1"/>
    <property type="molecule type" value="Genomic_DNA"/>
</dbReference>
<evidence type="ECO:0000259" key="1">
    <source>
        <dbReference type="PROSITE" id="PS50802"/>
    </source>
</evidence>
<name>A0A819P7J1_9BILA</name>
<feature type="non-terminal residue" evidence="2">
    <location>
        <position position="614"/>
    </location>
</feature>
<dbReference type="InterPro" id="IPR003323">
    <property type="entry name" value="OTU_dom"/>
</dbReference>
<feature type="domain" description="OTU" evidence="1">
    <location>
        <begin position="473"/>
        <end position="598"/>
    </location>
</feature>
<dbReference type="CDD" id="cd18809">
    <property type="entry name" value="SF1_C_RecD"/>
    <property type="match status" value="1"/>
</dbReference>